<proteinExistence type="predicted"/>
<comment type="caution">
    <text evidence="2">The sequence shown here is derived from an EMBL/GenBank/DDBJ whole genome shotgun (WGS) entry which is preliminary data.</text>
</comment>
<feature type="region of interest" description="Disordered" evidence="1">
    <location>
        <begin position="98"/>
        <end position="122"/>
    </location>
</feature>
<dbReference type="EMBL" id="JANPWB010000008">
    <property type="protein sequence ID" value="KAJ1162637.1"/>
    <property type="molecule type" value="Genomic_DNA"/>
</dbReference>
<dbReference type="Proteomes" id="UP001066276">
    <property type="component" value="Chromosome 4_2"/>
</dbReference>
<sequence length="122" mass="13220">MLRRLPVLLFAQATFLLAALALPLLFGLRWHLDFPDLWGGFPVRFCTHNPWDAIAGAGVIDLSSCMRGQELLPTAAVLLWSCRDRHVGGDFGRHTLGAPTLGPGGAPYPTSLDSGQRQLRGS</sequence>
<dbReference type="AlphaFoldDB" id="A0AAV7SET0"/>
<evidence type="ECO:0000313" key="2">
    <source>
        <dbReference type="EMBL" id="KAJ1162637.1"/>
    </source>
</evidence>
<feature type="compositionally biased region" description="Polar residues" evidence="1">
    <location>
        <begin position="111"/>
        <end position="122"/>
    </location>
</feature>
<evidence type="ECO:0000313" key="3">
    <source>
        <dbReference type="Proteomes" id="UP001066276"/>
    </source>
</evidence>
<evidence type="ECO:0000256" key="1">
    <source>
        <dbReference type="SAM" id="MobiDB-lite"/>
    </source>
</evidence>
<protein>
    <submittedName>
        <fullName evidence="2">Uncharacterized protein</fullName>
    </submittedName>
</protein>
<accession>A0AAV7SET0</accession>
<gene>
    <name evidence="2" type="ORF">NDU88_003105</name>
</gene>
<organism evidence="2 3">
    <name type="scientific">Pleurodeles waltl</name>
    <name type="common">Iberian ribbed newt</name>
    <dbReference type="NCBI Taxonomy" id="8319"/>
    <lineage>
        <taxon>Eukaryota</taxon>
        <taxon>Metazoa</taxon>
        <taxon>Chordata</taxon>
        <taxon>Craniata</taxon>
        <taxon>Vertebrata</taxon>
        <taxon>Euteleostomi</taxon>
        <taxon>Amphibia</taxon>
        <taxon>Batrachia</taxon>
        <taxon>Caudata</taxon>
        <taxon>Salamandroidea</taxon>
        <taxon>Salamandridae</taxon>
        <taxon>Pleurodelinae</taxon>
        <taxon>Pleurodeles</taxon>
    </lineage>
</organism>
<keyword evidence="3" id="KW-1185">Reference proteome</keyword>
<name>A0AAV7SET0_PLEWA</name>
<reference evidence="2" key="1">
    <citation type="journal article" date="2022" name="bioRxiv">
        <title>Sequencing and chromosome-scale assembly of the giantPleurodeles waltlgenome.</title>
        <authorList>
            <person name="Brown T."/>
            <person name="Elewa A."/>
            <person name="Iarovenko S."/>
            <person name="Subramanian E."/>
            <person name="Araus A.J."/>
            <person name="Petzold A."/>
            <person name="Susuki M."/>
            <person name="Suzuki K.-i.T."/>
            <person name="Hayashi T."/>
            <person name="Toyoda A."/>
            <person name="Oliveira C."/>
            <person name="Osipova E."/>
            <person name="Leigh N.D."/>
            <person name="Simon A."/>
            <person name="Yun M.H."/>
        </authorList>
    </citation>
    <scope>NUCLEOTIDE SEQUENCE</scope>
    <source>
        <strain evidence="2">20211129_DDA</strain>
        <tissue evidence="2">Liver</tissue>
    </source>
</reference>